<evidence type="ECO:0000313" key="2">
    <source>
        <dbReference type="Proteomes" id="UP000054279"/>
    </source>
</evidence>
<gene>
    <name evidence="1" type="ORF">M422DRAFT_180816</name>
</gene>
<name>A0A0C9V1D2_SPHS4</name>
<dbReference type="EMBL" id="KN837189">
    <property type="protein sequence ID" value="KIJ35432.1"/>
    <property type="molecule type" value="Genomic_DNA"/>
</dbReference>
<protein>
    <submittedName>
        <fullName evidence="1">Unplaced genomic scaffold SPHSTscaffold_114, whole genome shotgun sequence</fullName>
    </submittedName>
</protein>
<proteinExistence type="predicted"/>
<evidence type="ECO:0000313" key="1">
    <source>
        <dbReference type="EMBL" id="KIJ35432.1"/>
    </source>
</evidence>
<dbReference type="Proteomes" id="UP000054279">
    <property type="component" value="Unassembled WGS sequence"/>
</dbReference>
<organism evidence="1 2">
    <name type="scientific">Sphaerobolus stellatus (strain SS14)</name>
    <dbReference type="NCBI Taxonomy" id="990650"/>
    <lineage>
        <taxon>Eukaryota</taxon>
        <taxon>Fungi</taxon>
        <taxon>Dikarya</taxon>
        <taxon>Basidiomycota</taxon>
        <taxon>Agaricomycotina</taxon>
        <taxon>Agaricomycetes</taxon>
        <taxon>Phallomycetidae</taxon>
        <taxon>Geastrales</taxon>
        <taxon>Sphaerobolaceae</taxon>
        <taxon>Sphaerobolus</taxon>
    </lineage>
</organism>
<accession>A0A0C9V1D2</accession>
<dbReference type="OrthoDB" id="2967118at2759"/>
<keyword evidence="2" id="KW-1185">Reference proteome</keyword>
<dbReference type="AlphaFoldDB" id="A0A0C9V1D2"/>
<feature type="non-terminal residue" evidence="1">
    <location>
        <position position="1"/>
    </location>
</feature>
<dbReference type="HOGENOM" id="CLU_3130015_0_0_1"/>
<reference evidence="1 2" key="1">
    <citation type="submission" date="2014-06" db="EMBL/GenBank/DDBJ databases">
        <title>Evolutionary Origins and Diversification of the Mycorrhizal Mutualists.</title>
        <authorList>
            <consortium name="DOE Joint Genome Institute"/>
            <consortium name="Mycorrhizal Genomics Consortium"/>
            <person name="Kohler A."/>
            <person name="Kuo A."/>
            <person name="Nagy L.G."/>
            <person name="Floudas D."/>
            <person name="Copeland A."/>
            <person name="Barry K.W."/>
            <person name="Cichocki N."/>
            <person name="Veneault-Fourrey C."/>
            <person name="LaButti K."/>
            <person name="Lindquist E.A."/>
            <person name="Lipzen A."/>
            <person name="Lundell T."/>
            <person name="Morin E."/>
            <person name="Murat C."/>
            <person name="Riley R."/>
            <person name="Ohm R."/>
            <person name="Sun H."/>
            <person name="Tunlid A."/>
            <person name="Henrissat B."/>
            <person name="Grigoriev I.V."/>
            <person name="Hibbett D.S."/>
            <person name="Martin F."/>
        </authorList>
    </citation>
    <scope>NUCLEOTIDE SEQUENCE [LARGE SCALE GENOMIC DNA]</scope>
    <source>
        <strain evidence="1 2">SS14</strain>
    </source>
</reference>
<sequence length="50" mass="5659">VPLQDLEGNVSLSLDAWSSQNGYAFMGIVMHYVTKDWLLGMVLAFNYNSY</sequence>